<protein>
    <submittedName>
        <fullName evidence="2">Uncharacterized protein</fullName>
    </submittedName>
</protein>
<reference evidence="2 4" key="1">
    <citation type="submission" date="2020-07" db="EMBL/GenBank/DDBJ databases">
        <title>Comparative genomics of pyrophilous fungi reveals a link between fire events and developmental genes.</title>
        <authorList>
            <consortium name="DOE Joint Genome Institute"/>
            <person name="Steindorff A.S."/>
            <person name="Carver A."/>
            <person name="Calhoun S."/>
            <person name="Stillman K."/>
            <person name="Liu H."/>
            <person name="Lipzen A."/>
            <person name="Pangilinan J."/>
            <person name="Labutti K."/>
            <person name="Bruns T.D."/>
            <person name="Grigoriev I.V."/>
        </authorList>
    </citation>
    <scope>NUCLEOTIDE SEQUENCE [LARGE SCALE GENOMIC DNA]</scope>
    <source>
        <strain evidence="2 4">CBS 144469</strain>
    </source>
</reference>
<feature type="compositionally biased region" description="Basic residues" evidence="1">
    <location>
        <begin position="29"/>
        <end position="43"/>
    </location>
</feature>
<feature type="region of interest" description="Disordered" evidence="1">
    <location>
        <begin position="65"/>
        <end position="92"/>
    </location>
</feature>
<evidence type="ECO:0000313" key="2">
    <source>
        <dbReference type="EMBL" id="KAF6750293.1"/>
    </source>
</evidence>
<accession>A0A8H6HQZ5</accession>
<proteinExistence type="predicted"/>
<feature type="region of interest" description="Disordered" evidence="1">
    <location>
        <begin position="24"/>
        <end position="49"/>
    </location>
</feature>
<dbReference type="AlphaFoldDB" id="A0A8H6HQZ5"/>
<organism evidence="2 4">
    <name type="scientific">Ephemerocybe angulata</name>
    <dbReference type="NCBI Taxonomy" id="980116"/>
    <lineage>
        <taxon>Eukaryota</taxon>
        <taxon>Fungi</taxon>
        <taxon>Dikarya</taxon>
        <taxon>Basidiomycota</taxon>
        <taxon>Agaricomycotina</taxon>
        <taxon>Agaricomycetes</taxon>
        <taxon>Agaricomycetidae</taxon>
        <taxon>Agaricales</taxon>
        <taxon>Agaricineae</taxon>
        <taxon>Psathyrellaceae</taxon>
        <taxon>Ephemerocybe</taxon>
    </lineage>
</organism>
<dbReference type="EMBL" id="JACGCI010000057">
    <property type="protein sequence ID" value="KAF6750296.1"/>
    <property type="molecule type" value="Genomic_DNA"/>
</dbReference>
<gene>
    <name evidence="2" type="ORF">DFP72DRAFT_511972</name>
    <name evidence="3" type="ORF">DFP72DRAFT_512031</name>
</gene>
<keyword evidence="4" id="KW-1185">Reference proteome</keyword>
<sequence>MPKPVARFSGTIYIVFLTVRSSGVVSRREHPKRRTTGMQHRHLLTVDTSPLQTNGRVSICYGLPTSPLVTPPPSRHEPKPRASFTHMSTHQH</sequence>
<comment type="caution">
    <text evidence="2">The sequence shown here is derived from an EMBL/GenBank/DDBJ whole genome shotgun (WGS) entry which is preliminary data.</text>
</comment>
<evidence type="ECO:0000313" key="4">
    <source>
        <dbReference type="Proteomes" id="UP000521943"/>
    </source>
</evidence>
<evidence type="ECO:0000313" key="3">
    <source>
        <dbReference type="EMBL" id="KAF6750296.1"/>
    </source>
</evidence>
<dbReference type="Proteomes" id="UP000521943">
    <property type="component" value="Unassembled WGS sequence"/>
</dbReference>
<name>A0A8H6HQZ5_9AGAR</name>
<evidence type="ECO:0000256" key="1">
    <source>
        <dbReference type="SAM" id="MobiDB-lite"/>
    </source>
</evidence>
<dbReference type="EMBL" id="JACGCI010000057">
    <property type="protein sequence ID" value="KAF6750293.1"/>
    <property type="molecule type" value="Genomic_DNA"/>
</dbReference>